<comment type="caution">
    <text evidence="1">The sequence shown here is derived from an EMBL/GenBank/DDBJ whole genome shotgun (WGS) entry which is preliminary data.</text>
</comment>
<evidence type="ECO:0000313" key="1">
    <source>
        <dbReference type="EMBL" id="MPR24836.1"/>
    </source>
</evidence>
<dbReference type="EMBL" id="VOSK01000012">
    <property type="protein sequence ID" value="MPR24836.1"/>
    <property type="molecule type" value="Genomic_DNA"/>
</dbReference>
<evidence type="ECO:0000313" key="2">
    <source>
        <dbReference type="Proteomes" id="UP000403266"/>
    </source>
</evidence>
<keyword evidence="2" id="KW-1185">Reference proteome</keyword>
<dbReference type="Proteomes" id="UP000403266">
    <property type="component" value="Unassembled WGS sequence"/>
</dbReference>
<dbReference type="RefSeq" id="WP_152710223.1">
    <property type="nucleotide sequence ID" value="NZ_VOSJ01000013.1"/>
</dbReference>
<protein>
    <submittedName>
        <fullName evidence="1">Uncharacterized protein</fullName>
    </submittedName>
</protein>
<gene>
    <name evidence="1" type="ORF">FS320_06215</name>
</gene>
<sequence>MLVYGDVEHTETVGAKQASIRDVLSEIHSMPPGIERHGTLVTAFIGTGELVQGLIDAEFQARGFDTLSDAHQNGMECLSLLASAIERSWRSEFKEGSLPQDFLEKLLSFDPSRTICTRQAEGYAFYALYPECYLEAAKASGLGANTRVVGIRSIGTGLSTLVAAAIGAPAPFTLRPIGHPFKREVKVDSTLTKTLAADPDRSFAIVDEGPGLSGSSFGAVADWLEGAGVARQRIHFFPSHDGPLGPQAGTRHRERWSSAPRHIHTMDDLLLRGLPPHHLAAWVEDLIGPLDGPLEDLSGGAWRWHRYQDEASWPPSNPQQERRKFLVSTDGAPWLVKFAGLGETGTRKLWMARHLHEAGFAPEVAGYRHGFLVHRWHEDARSLDQVAFDRDQLIDQVGAYLGFRGRHCPASGHQGASLGELRHMAVYNTRQALGDDPGSALDRSLPHPDDLDGKVRRVCTDNRMHAWEWLVYDHRLIKTDALDHSAAHDLIGYQDIGWDIAGAIVELGLSEEEATRLCAIVERTSGHPVSRELLAFLLPCYCAFQMGAHLMAAAALGGEEEARLRKAANRYGRLLQRYED</sequence>
<name>A0A5N7MLL6_9HYPH</name>
<accession>A0A5N7MLL6</accession>
<reference evidence="1 2" key="1">
    <citation type="journal article" date="2019" name="Syst. Appl. Microbiol.">
        <title>Microvirga tunisiensis sp. nov., a root nodule symbiotic bacterium isolated from Lupinus micranthus and L. luteus grown in Northern Tunisia.</title>
        <authorList>
            <person name="Msaddak A."/>
            <person name="Rejili M."/>
            <person name="Duran D."/>
            <person name="Mars M."/>
            <person name="Palacios J.M."/>
            <person name="Ruiz-Argueso T."/>
            <person name="Rey L."/>
            <person name="Imperial J."/>
        </authorList>
    </citation>
    <scope>NUCLEOTIDE SEQUENCE [LARGE SCALE GENOMIC DNA]</scope>
    <source>
        <strain evidence="1 2">Lmie10</strain>
    </source>
</reference>
<dbReference type="OrthoDB" id="7592571at2"/>
<dbReference type="AlphaFoldDB" id="A0A5N7MLL6"/>
<organism evidence="1 2">
    <name type="scientific">Microvirga tunisiensis</name>
    <dbReference type="NCBI Taxonomy" id="2108360"/>
    <lineage>
        <taxon>Bacteria</taxon>
        <taxon>Pseudomonadati</taxon>
        <taxon>Pseudomonadota</taxon>
        <taxon>Alphaproteobacteria</taxon>
        <taxon>Hyphomicrobiales</taxon>
        <taxon>Methylobacteriaceae</taxon>
        <taxon>Microvirga</taxon>
    </lineage>
</organism>
<proteinExistence type="predicted"/>